<dbReference type="InterPro" id="IPR029063">
    <property type="entry name" value="SAM-dependent_MTases_sf"/>
</dbReference>
<reference evidence="4" key="1">
    <citation type="submission" date="2016-06" db="EMBL/GenBank/DDBJ databases">
        <authorList>
            <person name="Varghese N."/>
            <person name="Submissions Spin"/>
        </authorList>
    </citation>
    <scope>NUCLEOTIDE SEQUENCE [LARGE SCALE GENOMIC DNA]</scope>
    <source>
        <strain evidence="4">DSM 44151</strain>
    </source>
</reference>
<keyword evidence="3" id="KW-0808">Transferase</keyword>
<evidence type="ECO:0000259" key="2">
    <source>
        <dbReference type="Pfam" id="PF13649"/>
    </source>
</evidence>
<keyword evidence="3" id="KW-0489">Methyltransferase</keyword>
<dbReference type="Proteomes" id="UP000198605">
    <property type="component" value="Unassembled WGS sequence"/>
</dbReference>
<organism evidence="3 4">
    <name type="scientific">Micromonospora chersina</name>
    <dbReference type="NCBI Taxonomy" id="47854"/>
    <lineage>
        <taxon>Bacteria</taxon>
        <taxon>Bacillati</taxon>
        <taxon>Actinomycetota</taxon>
        <taxon>Actinomycetes</taxon>
        <taxon>Micromonosporales</taxon>
        <taxon>Micromonosporaceae</taxon>
        <taxon>Micromonospora</taxon>
    </lineage>
</organism>
<evidence type="ECO:0000313" key="4">
    <source>
        <dbReference type="Proteomes" id="UP000198605"/>
    </source>
</evidence>
<dbReference type="STRING" id="47854.GA0070603_2603"/>
<dbReference type="Gene3D" id="3.40.50.150">
    <property type="entry name" value="Vaccinia Virus protein VP39"/>
    <property type="match status" value="1"/>
</dbReference>
<feature type="region of interest" description="Disordered" evidence="1">
    <location>
        <begin position="1"/>
        <end position="117"/>
    </location>
</feature>
<evidence type="ECO:0000256" key="1">
    <source>
        <dbReference type="SAM" id="MobiDB-lite"/>
    </source>
</evidence>
<dbReference type="EMBL" id="FMIB01000002">
    <property type="protein sequence ID" value="SCL58366.1"/>
    <property type="molecule type" value="Genomic_DNA"/>
</dbReference>
<dbReference type="AlphaFoldDB" id="A0A1C6UWM3"/>
<proteinExistence type="predicted"/>
<gene>
    <name evidence="3" type="ORF">GA0070603_2603</name>
</gene>
<dbReference type="InterPro" id="IPR041698">
    <property type="entry name" value="Methyltransf_25"/>
</dbReference>
<sequence length="346" mass="36352">MPASGQRNRAPGAPAADDLGDPGDGTATTGPDNDGIPTDARTGGTAADPDDEPGMSVADGVTARVGARSSTVTKAATPARFDRIHTARTLPPPPQPRDRPTAATVDNRPPVDAPPSAGRICYRRPAYAGRVTKDWYAWHTDYDQPDSALSRRLAEVRDRIAEALDGAPPGPLRTISLCAGQGRDLIPVLATHPRGHDVTARLVELDPRNAEVARRAVAEAGLTGVEVVVGDAALTDRYADLVPADLVVACGIFGNITDADIRATVRHCASLCATGGTVFWTRHRHEPDLVPAICDWFAEEGFAPVAVSSPADGVGVGVHRFTGPPRPLEPGAAMFAFIGYDRLTHP</sequence>
<evidence type="ECO:0000313" key="3">
    <source>
        <dbReference type="EMBL" id="SCL58366.1"/>
    </source>
</evidence>
<dbReference type="CDD" id="cd02440">
    <property type="entry name" value="AdoMet_MTases"/>
    <property type="match status" value="1"/>
</dbReference>
<dbReference type="GO" id="GO:0032259">
    <property type="term" value="P:methylation"/>
    <property type="evidence" value="ECO:0007669"/>
    <property type="project" value="UniProtKB-KW"/>
</dbReference>
<protein>
    <submittedName>
        <fullName evidence="3">Methyltransferase domain-containing protein</fullName>
    </submittedName>
</protein>
<dbReference type="SUPFAM" id="SSF53335">
    <property type="entry name" value="S-adenosyl-L-methionine-dependent methyltransferases"/>
    <property type="match status" value="1"/>
</dbReference>
<name>A0A1C6UWM3_9ACTN</name>
<dbReference type="Pfam" id="PF13649">
    <property type="entry name" value="Methyltransf_25"/>
    <property type="match status" value="1"/>
</dbReference>
<dbReference type="GO" id="GO:0008168">
    <property type="term" value="F:methyltransferase activity"/>
    <property type="evidence" value="ECO:0007669"/>
    <property type="project" value="UniProtKB-KW"/>
</dbReference>
<keyword evidence="4" id="KW-1185">Reference proteome</keyword>
<feature type="domain" description="Methyltransferase" evidence="2">
    <location>
        <begin position="177"/>
        <end position="276"/>
    </location>
</feature>
<accession>A0A1C6UWM3</accession>